<dbReference type="Proteomes" id="UP000238093">
    <property type="component" value="Chromosome I"/>
</dbReference>
<reference evidence="2 3" key="1">
    <citation type="submission" date="2017-11" db="EMBL/GenBank/DDBJ databases">
        <authorList>
            <person name="Han C.G."/>
        </authorList>
    </citation>
    <scope>NUCLEOTIDE SEQUENCE [LARGE SCALE GENOMIC DNA]</scope>
    <source>
        <strain evidence="2">CFBP6411</strain>
    </source>
</reference>
<sequence>MCASLRWNTQAGTITTDNRDAFAYIEQANASLYLIADGSSSHPFSGELANALLTKVVLNFSLLQSADMSTEQTAEALLQIIATSHQALRGDYPLAACSYLILCVLAESAFSIHEGDCCLGLIDRDSNINWLSNMHDLAPNWQGNLTHAEIAQDVYRHQLTRCFSARRASNPEIRYLSVGPNQHWLLASDGFWASLGRDEQLSFLHNGTLPAPPTDDDISCLSVEMKLNQLFSR</sequence>
<evidence type="ECO:0000259" key="1">
    <source>
        <dbReference type="Pfam" id="PF13672"/>
    </source>
</evidence>
<gene>
    <name evidence="2" type="ORF">CFBP6411_00698</name>
</gene>
<dbReference type="EMBL" id="LT963408">
    <property type="protein sequence ID" value="SOS32064.1"/>
    <property type="molecule type" value="Genomic_DNA"/>
</dbReference>
<name>A0A2K4W834_9PSED</name>
<proteinExistence type="predicted"/>
<feature type="domain" description="PPM-type phosphatase" evidence="1">
    <location>
        <begin position="18"/>
        <end position="200"/>
    </location>
</feature>
<dbReference type="SUPFAM" id="SSF81606">
    <property type="entry name" value="PP2C-like"/>
    <property type="match status" value="1"/>
</dbReference>
<dbReference type="InterPro" id="IPR001932">
    <property type="entry name" value="PPM-type_phosphatase-like_dom"/>
</dbReference>
<dbReference type="RefSeq" id="WP_104698267.1">
    <property type="nucleotide sequence ID" value="NZ_LT963408.1"/>
</dbReference>
<dbReference type="InterPro" id="IPR036457">
    <property type="entry name" value="PPM-type-like_dom_sf"/>
</dbReference>
<organism evidence="2 3">
    <name type="scientific">Pseudomonas syringae group genomosp. 3</name>
    <dbReference type="NCBI Taxonomy" id="251701"/>
    <lineage>
        <taxon>Bacteria</taxon>
        <taxon>Pseudomonadati</taxon>
        <taxon>Pseudomonadota</taxon>
        <taxon>Gammaproteobacteria</taxon>
        <taxon>Pseudomonadales</taxon>
        <taxon>Pseudomonadaceae</taxon>
        <taxon>Pseudomonas</taxon>
    </lineage>
</organism>
<dbReference type="AlphaFoldDB" id="A0A2K4W834"/>
<accession>A0A2K4W834</accession>
<protein>
    <recommendedName>
        <fullName evidence="1">PPM-type phosphatase domain-containing protein</fullName>
    </recommendedName>
</protein>
<dbReference type="Pfam" id="PF13672">
    <property type="entry name" value="PP2C_2"/>
    <property type="match status" value="1"/>
</dbReference>
<dbReference type="Gene3D" id="3.60.40.10">
    <property type="entry name" value="PPM-type phosphatase domain"/>
    <property type="match status" value="1"/>
</dbReference>
<evidence type="ECO:0000313" key="3">
    <source>
        <dbReference type="Proteomes" id="UP000238093"/>
    </source>
</evidence>
<evidence type="ECO:0000313" key="2">
    <source>
        <dbReference type="EMBL" id="SOS32064.1"/>
    </source>
</evidence>